<dbReference type="PANTHER" id="PTHR19328">
    <property type="entry name" value="HEDGEHOG-INTERACTING PROTEIN"/>
    <property type="match status" value="1"/>
</dbReference>
<dbReference type="AlphaFoldDB" id="A0A538T706"/>
<reference evidence="3 4" key="1">
    <citation type="journal article" date="2019" name="Nat. Microbiol.">
        <title>Mediterranean grassland soil C-N compound turnover is dependent on rainfall and depth, and is mediated by genomically divergent microorganisms.</title>
        <authorList>
            <person name="Diamond S."/>
            <person name="Andeer P.F."/>
            <person name="Li Z."/>
            <person name="Crits-Christoph A."/>
            <person name="Burstein D."/>
            <person name="Anantharaman K."/>
            <person name="Lane K.R."/>
            <person name="Thomas B.C."/>
            <person name="Pan C."/>
            <person name="Northen T.R."/>
            <person name="Banfield J.F."/>
        </authorList>
    </citation>
    <scope>NUCLEOTIDE SEQUENCE [LARGE SCALE GENOMIC DNA]</scope>
    <source>
        <strain evidence="3">WS_6</strain>
    </source>
</reference>
<dbReference type="InterPro" id="IPR025965">
    <property type="entry name" value="FlgD/Vpr_Ig-like"/>
</dbReference>
<evidence type="ECO:0008006" key="5">
    <source>
        <dbReference type="Google" id="ProtNLM"/>
    </source>
</evidence>
<name>A0A538T706_UNCEI</name>
<dbReference type="Gene3D" id="2.60.40.4070">
    <property type="match status" value="1"/>
</dbReference>
<accession>A0A538T706</accession>
<dbReference type="SUPFAM" id="SSF50952">
    <property type="entry name" value="Soluble quinoprotein glucose dehydrogenase"/>
    <property type="match status" value="1"/>
</dbReference>
<dbReference type="InterPro" id="IPR011041">
    <property type="entry name" value="Quinoprot_gluc/sorb_DH_b-prop"/>
</dbReference>
<proteinExistence type="predicted"/>
<dbReference type="Pfam" id="PF07995">
    <property type="entry name" value="GSDH"/>
    <property type="match status" value="1"/>
</dbReference>
<evidence type="ECO:0000313" key="4">
    <source>
        <dbReference type="Proteomes" id="UP000316852"/>
    </source>
</evidence>
<protein>
    <recommendedName>
        <fullName evidence="5">T9SS type A sorting domain-containing protein</fullName>
    </recommendedName>
</protein>
<gene>
    <name evidence="3" type="ORF">E6K76_04890</name>
</gene>
<dbReference type="Pfam" id="PF13860">
    <property type="entry name" value="FlgD_ig"/>
    <property type="match status" value="1"/>
</dbReference>
<dbReference type="Proteomes" id="UP000316852">
    <property type="component" value="Unassembled WGS sequence"/>
</dbReference>
<dbReference type="InterPro" id="IPR012938">
    <property type="entry name" value="Glc/Sorbosone_DH"/>
</dbReference>
<evidence type="ECO:0000259" key="2">
    <source>
        <dbReference type="Pfam" id="PF13860"/>
    </source>
</evidence>
<comment type="caution">
    <text evidence="3">The sequence shown here is derived from an EMBL/GenBank/DDBJ whole genome shotgun (WGS) entry which is preliminary data.</text>
</comment>
<dbReference type="EMBL" id="VBOW01000022">
    <property type="protein sequence ID" value="TMQ59406.1"/>
    <property type="molecule type" value="Genomic_DNA"/>
</dbReference>
<sequence length="737" mass="77538">MARQIPSIPRRRAVERRKQPLRLAPVLGLLLAWATVPHDARSETPLTTVRVAQGLSLPLFATSPPGDTTRLFIVEQRGTDRRGRIKILKSGTVLGTEFLATPPLAAGTEQGLLGLAFAPDYATSGRFYVNYTDSLGTTRIVRHTVSGNPDIANPVGTEILSIPQPFANHNGGWLGFGPDGYLYMATGDGGGAGDPADRAQNVDSLLGKILRLDVSGAGYTIPPGNPFAGPTPGRDEIWAFGLRNPWRPSFDRATGDLVIADVGQNLREEIDFAASGTGAGANYGWRCFEGSLPFTSSTTIPCGSCSAPGCPKIFPLHEYDHTLGRCSITGGFVYRGCAIPDLRGQYFFGDYCGRQIYTGRFQGGAFVDFRDRTSQLAPGGGLTIGNITSFGEDARGEIYICDQGGQIFKIVPSAAVLESDMPALRARTALGDSLGSTAPGNALVTGIIPFADAGSRIRGVGYLKNATIRECTAISGSCLTSHVRLDPFDIDLTACVDSAVNALTRTFVFRNTSASSRALAYVDVITPVLRGDPDGAVKAAPSGPSKSAVLVQADTFSPDRWIVHSGSGSAGVTYSADVDTASELGARVAADQPLAEGASAGPASVGLALGFDFGSVAPAVRETVVVVTQLRASAPSGVDGGAPIPAGGELRVLGPIPFRSDLRLQVGLPRAGRISLDVFDPAGRRVRTLTRGRMPAGRSFIQWNGRLDGGGNAPSGIYFVKLKSDDWAVMRRVVLVR</sequence>
<evidence type="ECO:0000259" key="1">
    <source>
        <dbReference type="Pfam" id="PF07995"/>
    </source>
</evidence>
<feature type="domain" description="FlgD/Vpr Ig-like" evidence="2">
    <location>
        <begin position="671"/>
        <end position="724"/>
    </location>
</feature>
<feature type="domain" description="Glucose/Sorbosone dehydrogenase" evidence="1">
    <location>
        <begin position="79"/>
        <end position="364"/>
    </location>
</feature>
<organism evidence="3 4">
    <name type="scientific">Eiseniibacteriota bacterium</name>
    <dbReference type="NCBI Taxonomy" id="2212470"/>
    <lineage>
        <taxon>Bacteria</taxon>
        <taxon>Candidatus Eiseniibacteriota</taxon>
    </lineage>
</organism>
<dbReference type="PANTHER" id="PTHR19328:SF75">
    <property type="entry name" value="ALDOSE SUGAR DEHYDROGENASE YLII"/>
    <property type="match status" value="1"/>
</dbReference>
<dbReference type="Gene3D" id="2.120.10.30">
    <property type="entry name" value="TolB, C-terminal domain"/>
    <property type="match status" value="1"/>
</dbReference>
<dbReference type="InterPro" id="IPR011042">
    <property type="entry name" value="6-blade_b-propeller_TolB-like"/>
</dbReference>
<evidence type="ECO:0000313" key="3">
    <source>
        <dbReference type="EMBL" id="TMQ59406.1"/>
    </source>
</evidence>